<dbReference type="SUPFAM" id="SSF50156">
    <property type="entry name" value="PDZ domain-like"/>
    <property type="match status" value="1"/>
</dbReference>
<dbReference type="PANTHER" id="PTHR36453:SF1">
    <property type="entry name" value="RIGHT HANDED BETA HELIX DOMAIN-CONTAINING PROTEIN"/>
    <property type="match status" value="1"/>
</dbReference>
<evidence type="ECO:0000313" key="4">
    <source>
        <dbReference type="Proteomes" id="UP000294752"/>
    </source>
</evidence>
<dbReference type="InterPro" id="IPR011050">
    <property type="entry name" value="Pectin_lyase_fold/virulence"/>
</dbReference>
<keyword evidence="4" id="KW-1185">Reference proteome</keyword>
<proteinExistence type="predicted"/>
<dbReference type="AlphaFoldDB" id="A0A4R7D304"/>
<feature type="domain" description="PDZ" evidence="2">
    <location>
        <begin position="712"/>
        <end position="797"/>
    </location>
</feature>
<evidence type="ECO:0000313" key="3">
    <source>
        <dbReference type="EMBL" id="TDS14682.1"/>
    </source>
</evidence>
<accession>A0A4R7D304</accession>
<dbReference type="InterPro" id="IPR036034">
    <property type="entry name" value="PDZ_sf"/>
</dbReference>
<feature type="signal peptide" evidence="1">
    <location>
        <begin position="1"/>
        <end position="30"/>
    </location>
</feature>
<dbReference type="OrthoDB" id="9808066at2"/>
<dbReference type="InterPro" id="IPR012334">
    <property type="entry name" value="Pectin_lyas_fold"/>
</dbReference>
<dbReference type="InterPro" id="IPR001478">
    <property type="entry name" value="PDZ"/>
</dbReference>
<keyword evidence="1" id="KW-0732">Signal</keyword>
<reference evidence="3 4" key="1">
    <citation type="submission" date="2019-03" db="EMBL/GenBank/DDBJ databases">
        <title>Genomic Encyclopedia of Type Strains, Phase III (KMG-III): the genomes of soil and plant-associated and newly described type strains.</title>
        <authorList>
            <person name="Whitman W."/>
        </authorList>
    </citation>
    <scope>NUCLEOTIDE SEQUENCE [LARGE SCALE GENOMIC DNA]</scope>
    <source>
        <strain evidence="3 4">CGMCC 1.12801</strain>
    </source>
</reference>
<dbReference type="Proteomes" id="UP000294752">
    <property type="component" value="Unassembled WGS sequence"/>
</dbReference>
<dbReference type="PANTHER" id="PTHR36453">
    <property type="entry name" value="SECRETED PROTEIN-RELATED"/>
    <property type="match status" value="1"/>
</dbReference>
<organism evidence="3 4">
    <name type="scientific">Sphingobacterium paludis</name>
    <dbReference type="NCBI Taxonomy" id="1476465"/>
    <lineage>
        <taxon>Bacteria</taxon>
        <taxon>Pseudomonadati</taxon>
        <taxon>Bacteroidota</taxon>
        <taxon>Sphingobacteriia</taxon>
        <taxon>Sphingobacteriales</taxon>
        <taxon>Sphingobacteriaceae</taxon>
        <taxon>Sphingobacterium</taxon>
    </lineage>
</organism>
<dbReference type="Pfam" id="PF13180">
    <property type="entry name" value="PDZ_2"/>
    <property type="match status" value="1"/>
</dbReference>
<sequence length="799" mass="89205">MITFISIIIRQAYPLLVSSCVALCFTQAVAQSTSVQKIYVAQTGKDSNTGTSSRPFASPHAAMKRIVALKKSGSLAPIEMVIRQGTYRLDKPLVVTAAESGSENAPLTIKAEEGQQVTLSAAVALHLTWEKYQEGIWKAQVPKALSFQQLYANGRLLNRARYPNYDPTVLPFQGYAADALSPERVQRWKDPTTAYVHALHIGRWGGFHYRVSGKDQEGKLTFTGGEQNNRPSPMHETYRYVDNVFEELDAPQEWFLNEKTNTLYYYPETGIDPNTEKFEAPLLENILTIQGSLAHPVRDVRVEGIRFTHTAPTFMKTSEPLLRSDWTIYRQGAVKIEGAERCQVTGSDFVDLGGNAVFVSNYNRDILIANNLIERIGAGAINFVGSTNAVRSPAFRYEEFVPLAQIDSLAGPKSDDFPKDCEASNNLIRHIGLIEKQVAGVQISMASAIRVLHNSIYIVPRAGINIGDGNWGGHDIAYNDVFETVLETSDHGAFNSWGRDRFWHPDREEMDKLTAIHPEWVLLDAMQPTQIRNNRFQCDHGWDIDLDDGSSNYRIYNNLCLSGGLKLREGFYRTVYNNILINNGFHPHVWFKDSHDVFRNNVVMQSHADIQVKFWGDTVNYNYYSSAADLKKDQSKGVEASGEVIDLHFKNAAQGDFQLLGNVPPGFQNFAMNSFGVQAPRLKKIVDMPAVPKLSSQQTMASATVLSWKGAQFKSIETLGEQSAAGLPAIEGALLVKLEANSPLRNSGLRENDVVVTCQHEPIKTSADLERIVKRDSYMSQITVVIYRNQSKQTVLLTL</sequence>
<name>A0A4R7D304_9SPHI</name>
<evidence type="ECO:0000259" key="2">
    <source>
        <dbReference type="Pfam" id="PF13180"/>
    </source>
</evidence>
<gene>
    <name evidence="3" type="ORF">B0I21_103177</name>
</gene>
<dbReference type="RefSeq" id="WP_133639734.1">
    <property type="nucleotide sequence ID" value="NZ_SNZV01000003.1"/>
</dbReference>
<protein>
    <submittedName>
        <fullName evidence="3">PDZ domain-containing protein</fullName>
    </submittedName>
</protein>
<evidence type="ECO:0000256" key="1">
    <source>
        <dbReference type="SAM" id="SignalP"/>
    </source>
</evidence>
<dbReference type="Gene3D" id="2.160.20.10">
    <property type="entry name" value="Single-stranded right-handed beta-helix, Pectin lyase-like"/>
    <property type="match status" value="2"/>
</dbReference>
<dbReference type="EMBL" id="SNZV01000003">
    <property type="protein sequence ID" value="TDS14682.1"/>
    <property type="molecule type" value="Genomic_DNA"/>
</dbReference>
<dbReference type="Gene3D" id="2.30.42.10">
    <property type="match status" value="1"/>
</dbReference>
<dbReference type="SUPFAM" id="SSF51126">
    <property type="entry name" value="Pectin lyase-like"/>
    <property type="match status" value="1"/>
</dbReference>
<feature type="chain" id="PRO_5020362416" evidence="1">
    <location>
        <begin position="31"/>
        <end position="799"/>
    </location>
</feature>
<comment type="caution">
    <text evidence="3">The sequence shown here is derived from an EMBL/GenBank/DDBJ whole genome shotgun (WGS) entry which is preliminary data.</text>
</comment>